<dbReference type="InterPro" id="IPR013783">
    <property type="entry name" value="Ig-like_fold"/>
</dbReference>
<dbReference type="SMART" id="SM01081">
    <property type="entry name" value="CHB_HEX"/>
    <property type="match status" value="1"/>
</dbReference>
<name>A0A210PSP8_MIZYE</name>
<dbReference type="SUPFAM" id="SSF81296">
    <property type="entry name" value="E set domains"/>
    <property type="match status" value="1"/>
</dbReference>
<dbReference type="Gene3D" id="3.20.20.80">
    <property type="entry name" value="Glycosidases"/>
    <property type="match status" value="1"/>
</dbReference>
<dbReference type="Pfam" id="PF02838">
    <property type="entry name" value="Glyco_hydro_20b"/>
    <property type="match status" value="1"/>
</dbReference>
<comment type="caution">
    <text evidence="10">The sequence shown here is derived from an EMBL/GenBank/DDBJ whole genome shotgun (WGS) entry which is preliminary data.</text>
</comment>
<evidence type="ECO:0000256" key="6">
    <source>
        <dbReference type="ARBA" id="ARBA00030512"/>
    </source>
</evidence>
<evidence type="ECO:0000256" key="1">
    <source>
        <dbReference type="ARBA" id="ARBA00001231"/>
    </source>
</evidence>
<dbReference type="Pfam" id="PF03174">
    <property type="entry name" value="CHB_HEX_C"/>
    <property type="match status" value="1"/>
</dbReference>
<dbReference type="PRINTS" id="PR00738">
    <property type="entry name" value="GLHYDRLASE20"/>
</dbReference>
<dbReference type="Pfam" id="PF00728">
    <property type="entry name" value="Glyco_hydro_20"/>
    <property type="match status" value="1"/>
</dbReference>
<dbReference type="SUPFAM" id="SSF51445">
    <property type="entry name" value="(Trans)glycosidases"/>
    <property type="match status" value="1"/>
</dbReference>
<feature type="domain" description="Chitobiase/beta-hexosaminidases N-terminal" evidence="9">
    <location>
        <begin position="25"/>
        <end position="185"/>
    </location>
</feature>
<comment type="catalytic activity">
    <reaction evidence="1">
        <text>Hydrolysis of terminal non-reducing N-acetyl-D-hexosamine residues in N-acetyl-beta-D-hexosaminides.</text>
        <dbReference type="EC" id="3.2.1.52"/>
    </reaction>
</comment>
<dbReference type="InterPro" id="IPR017853">
    <property type="entry name" value="GH"/>
</dbReference>
<sequence>MWLATHPHESPALKMDQSTLDYIANTLDIKYKVTDNVEARKTYIAKMILTNTGDVPLTGKGKWAIYFCHIRMLEPQTLPDADQICMKNYGVKFCHVNGCLFTLEPLKSFKTLNKDESLEITFTAEYYSVARSDLMPNWYITCKDLIPTIIQSTQGEELGYILPFDTPESWKRHRWDEYDPFTPEVRYEKNNVEDLGKAGCLVTPTPYRLTLISDGTLDLSKQPWCIVASQDVMQEAEFLLEKSASVKLDLQTNKILKPDQNHAISLKIGPVTENGEESNKSAGMDAYELTVKLEEKVIEVIGSSARGVFYGVQTLISLLERCEVPHVHIVDFPRYSYRGMHLDVSRNFHKKESVLKLLEVMAMYKMNKFHFHLTDDEGWRLEIPGLEELTSVGSRRGHDLEEKTCILPMLGSGPNFDTSGSGYYSVEDYKEILRFAKRRHIEVIPEIDMPGHSHAAIKAMQARYYKFQEANDTESAKEYLLTDFHDTSSLSTSVQMYSENSMNPGLESTYNFVKKIVKELKEMHDDIEPLKIFHFGGDEVPYKAWKKSAACEKLIDTGEVESFDKLMEYFVKRLAEVVAKQGLSLGAWQDGLIHSGTTPVERTAFPSEEVLAYAWQNVWESGLAGFAYKLANAGYKVVMSQATHLYFDHPYEPDPEEIGLYWATRYIDTRKTFNFMPDNIFANADVKLTGKVLSREDVKKCNEGNDVLIEKQNVIGMQGQLWSELVRTSDALHSMIHPRLQALAERAWHKAPWEEVADVDKRKEDQTADWTKFSNSLGYRELHRLDKMGVTYHIPPPGARIEGDKLSVTSAYPGLPLCYSTDNGTTWQDVKDSVKVDPGVTVHIVCKSTDRSRSSRRVTLTVPAANSSL</sequence>
<keyword evidence="5" id="KW-0326">Glycosidase</keyword>
<dbReference type="PANTHER" id="PTHR22600">
    <property type="entry name" value="BETA-HEXOSAMINIDASE"/>
    <property type="match status" value="1"/>
</dbReference>
<gene>
    <name evidence="10" type="ORF">KP79_PYT11123</name>
</gene>
<evidence type="ECO:0000313" key="11">
    <source>
        <dbReference type="Proteomes" id="UP000242188"/>
    </source>
</evidence>
<evidence type="ECO:0000256" key="4">
    <source>
        <dbReference type="ARBA" id="ARBA00022801"/>
    </source>
</evidence>
<comment type="similarity">
    <text evidence="2">Belongs to the glycosyl hydrolase 20 family.</text>
</comment>
<evidence type="ECO:0000256" key="8">
    <source>
        <dbReference type="PIRSR" id="PIRSR625705-1"/>
    </source>
</evidence>
<dbReference type="GO" id="GO:0030203">
    <property type="term" value="P:glycosaminoglycan metabolic process"/>
    <property type="evidence" value="ECO:0007669"/>
    <property type="project" value="TreeGrafter"/>
</dbReference>
<dbReference type="Gene3D" id="3.30.379.10">
    <property type="entry name" value="Chitobiase/beta-hexosaminidase domain 2-like"/>
    <property type="match status" value="1"/>
</dbReference>
<dbReference type="Pfam" id="PF03173">
    <property type="entry name" value="CHB_HEX"/>
    <property type="match status" value="1"/>
</dbReference>
<accession>A0A210PSP8</accession>
<keyword evidence="11" id="KW-1185">Reference proteome</keyword>
<dbReference type="InterPro" id="IPR012291">
    <property type="entry name" value="CBM2_carb-bd_dom_sf"/>
</dbReference>
<proteinExistence type="inferred from homology"/>
<dbReference type="InterPro" id="IPR025705">
    <property type="entry name" value="Beta_hexosaminidase_sua/sub"/>
</dbReference>
<dbReference type="OrthoDB" id="428480at2759"/>
<dbReference type="Gene3D" id="2.60.40.290">
    <property type="match status" value="1"/>
</dbReference>
<evidence type="ECO:0000256" key="2">
    <source>
        <dbReference type="ARBA" id="ARBA00006285"/>
    </source>
</evidence>
<evidence type="ECO:0000256" key="5">
    <source>
        <dbReference type="ARBA" id="ARBA00023295"/>
    </source>
</evidence>
<dbReference type="SUPFAM" id="SSF55545">
    <property type="entry name" value="beta-N-acetylhexosaminidase-like domain"/>
    <property type="match status" value="1"/>
</dbReference>
<dbReference type="InterPro" id="IPR004866">
    <property type="entry name" value="CHB/HEX_N_dom"/>
</dbReference>
<dbReference type="InterPro" id="IPR008965">
    <property type="entry name" value="CBM2/CBM3_carb-bd_dom_sf"/>
</dbReference>
<evidence type="ECO:0000256" key="3">
    <source>
        <dbReference type="ARBA" id="ARBA00012663"/>
    </source>
</evidence>
<evidence type="ECO:0000259" key="9">
    <source>
        <dbReference type="SMART" id="SM01081"/>
    </source>
</evidence>
<evidence type="ECO:0000256" key="7">
    <source>
        <dbReference type="ARBA" id="ARBA00033000"/>
    </source>
</evidence>
<dbReference type="Gene3D" id="2.60.40.10">
    <property type="entry name" value="Immunoglobulins"/>
    <property type="match status" value="1"/>
</dbReference>
<dbReference type="STRING" id="6573.A0A210PSP8"/>
<dbReference type="InterPro" id="IPR029018">
    <property type="entry name" value="Hex-like_dom2"/>
</dbReference>
<reference evidence="10 11" key="1">
    <citation type="journal article" date="2017" name="Nat. Ecol. Evol.">
        <title>Scallop genome provides insights into evolution of bilaterian karyotype and development.</title>
        <authorList>
            <person name="Wang S."/>
            <person name="Zhang J."/>
            <person name="Jiao W."/>
            <person name="Li J."/>
            <person name="Xun X."/>
            <person name="Sun Y."/>
            <person name="Guo X."/>
            <person name="Huan P."/>
            <person name="Dong B."/>
            <person name="Zhang L."/>
            <person name="Hu X."/>
            <person name="Sun X."/>
            <person name="Wang J."/>
            <person name="Zhao C."/>
            <person name="Wang Y."/>
            <person name="Wang D."/>
            <person name="Huang X."/>
            <person name="Wang R."/>
            <person name="Lv J."/>
            <person name="Li Y."/>
            <person name="Zhang Z."/>
            <person name="Liu B."/>
            <person name="Lu W."/>
            <person name="Hui Y."/>
            <person name="Liang J."/>
            <person name="Zhou Z."/>
            <person name="Hou R."/>
            <person name="Li X."/>
            <person name="Liu Y."/>
            <person name="Li H."/>
            <person name="Ning X."/>
            <person name="Lin Y."/>
            <person name="Zhao L."/>
            <person name="Xing Q."/>
            <person name="Dou J."/>
            <person name="Li Y."/>
            <person name="Mao J."/>
            <person name="Guo H."/>
            <person name="Dou H."/>
            <person name="Li T."/>
            <person name="Mu C."/>
            <person name="Jiang W."/>
            <person name="Fu Q."/>
            <person name="Fu X."/>
            <person name="Miao Y."/>
            <person name="Liu J."/>
            <person name="Yu Q."/>
            <person name="Li R."/>
            <person name="Liao H."/>
            <person name="Li X."/>
            <person name="Kong Y."/>
            <person name="Jiang Z."/>
            <person name="Chourrout D."/>
            <person name="Li R."/>
            <person name="Bao Z."/>
        </authorList>
    </citation>
    <scope>NUCLEOTIDE SEQUENCE [LARGE SCALE GENOMIC DNA]</scope>
    <source>
        <strain evidence="10 11">PY_sf001</strain>
    </source>
</reference>
<dbReference type="GO" id="GO:0030247">
    <property type="term" value="F:polysaccharide binding"/>
    <property type="evidence" value="ECO:0007669"/>
    <property type="project" value="InterPro"/>
</dbReference>
<dbReference type="GO" id="GO:0004563">
    <property type="term" value="F:beta-N-acetylhexosaminidase activity"/>
    <property type="evidence" value="ECO:0007669"/>
    <property type="project" value="UniProtKB-EC"/>
</dbReference>
<dbReference type="InterPro" id="IPR014756">
    <property type="entry name" value="Ig_E-set"/>
</dbReference>
<dbReference type="Proteomes" id="UP000242188">
    <property type="component" value="Unassembled WGS sequence"/>
</dbReference>
<dbReference type="InterPro" id="IPR015882">
    <property type="entry name" value="HEX_bac_N"/>
</dbReference>
<dbReference type="InterPro" id="IPR004867">
    <property type="entry name" value="CHB_C_dom"/>
</dbReference>
<dbReference type="EMBL" id="NEDP02005523">
    <property type="protein sequence ID" value="OWF39511.1"/>
    <property type="molecule type" value="Genomic_DNA"/>
</dbReference>
<dbReference type="SUPFAM" id="SSF49384">
    <property type="entry name" value="Carbohydrate-binding domain"/>
    <property type="match status" value="1"/>
</dbReference>
<dbReference type="EC" id="3.2.1.52" evidence="3"/>
<keyword evidence="4" id="KW-0378">Hydrolase</keyword>
<evidence type="ECO:0000313" key="10">
    <source>
        <dbReference type="EMBL" id="OWF39511.1"/>
    </source>
</evidence>
<dbReference type="GO" id="GO:0016020">
    <property type="term" value="C:membrane"/>
    <property type="evidence" value="ECO:0007669"/>
    <property type="project" value="TreeGrafter"/>
</dbReference>
<dbReference type="GO" id="GO:0005975">
    <property type="term" value="P:carbohydrate metabolic process"/>
    <property type="evidence" value="ECO:0007669"/>
    <property type="project" value="InterPro"/>
</dbReference>
<protein>
    <recommendedName>
        <fullName evidence="3">beta-N-acetylhexosaminidase</fullName>
        <ecNumber evidence="3">3.2.1.52</ecNumber>
    </recommendedName>
    <alternativeName>
        <fullName evidence="6">Beta-N-acetylhexosaminidase</fullName>
    </alternativeName>
    <alternativeName>
        <fullName evidence="7">N-acetyl-beta-glucosaminidase</fullName>
    </alternativeName>
</protein>
<dbReference type="PANTHER" id="PTHR22600:SF57">
    <property type="entry name" value="BETA-N-ACETYLHEXOSAMINIDASE"/>
    <property type="match status" value="1"/>
</dbReference>
<dbReference type="InterPro" id="IPR015883">
    <property type="entry name" value="Glyco_hydro_20_cat"/>
</dbReference>
<dbReference type="AlphaFoldDB" id="A0A210PSP8"/>
<feature type="active site" description="Proton donor" evidence="8">
    <location>
        <position position="539"/>
    </location>
</feature>
<organism evidence="10 11">
    <name type="scientific">Mizuhopecten yessoensis</name>
    <name type="common">Japanese scallop</name>
    <name type="synonym">Patinopecten yessoensis</name>
    <dbReference type="NCBI Taxonomy" id="6573"/>
    <lineage>
        <taxon>Eukaryota</taxon>
        <taxon>Metazoa</taxon>
        <taxon>Spiralia</taxon>
        <taxon>Lophotrochozoa</taxon>
        <taxon>Mollusca</taxon>
        <taxon>Bivalvia</taxon>
        <taxon>Autobranchia</taxon>
        <taxon>Pteriomorphia</taxon>
        <taxon>Pectinida</taxon>
        <taxon>Pectinoidea</taxon>
        <taxon>Pectinidae</taxon>
        <taxon>Mizuhopecten</taxon>
    </lineage>
</organism>